<organism evidence="11 12">
    <name type="scientific">Sphaeramia orbicularis</name>
    <name type="common">orbiculate cardinalfish</name>
    <dbReference type="NCBI Taxonomy" id="375764"/>
    <lineage>
        <taxon>Eukaryota</taxon>
        <taxon>Metazoa</taxon>
        <taxon>Chordata</taxon>
        <taxon>Craniata</taxon>
        <taxon>Vertebrata</taxon>
        <taxon>Euteleostomi</taxon>
        <taxon>Actinopterygii</taxon>
        <taxon>Neopterygii</taxon>
        <taxon>Teleostei</taxon>
        <taxon>Neoteleostei</taxon>
        <taxon>Acanthomorphata</taxon>
        <taxon>Gobiaria</taxon>
        <taxon>Kurtiformes</taxon>
        <taxon>Apogonoidei</taxon>
        <taxon>Apogonidae</taxon>
        <taxon>Apogoninae</taxon>
        <taxon>Sphaeramia</taxon>
    </lineage>
</organism>
<dbReference type="InterPro" id="IPR008805">
    <property type="entry name" value="RIB43A"/>
</dbReference>
<keyword evidence="4" id="KW-0282">Flagellum</keyword>
<dbReference type="PANTHER" id="PTHR14517">
    <property type="entry name" value="RIB43A-RELATED"/>
    <property type="match status" value="1"/>
</dbReference>
<dbReference type="AlphaFoldDB" id="A0A672ZPC6"/>
<dbReference type="Ensembl" id="ENSSORT00005019218.1">
    <property type="protein sequence ID" value="ENSSORP00005018669.1"/>
    <property type="gene ID" value="ENSSORG00005009202.1"/>
</dbReference>
<keyword evidence="5" id="KW-0175">Coiled coil</keyword>
<keyword evidence="8" id="KW-0966">Cell projection</keyword>
<protein>
    <submittedName>
        <fullName evidence="11">RIB43A domain with coiled-coils 2</fullName>
    </submittedName>
</protein>
<feature type="region of interest" description="Disordered" evidence="10">
    <location>
        <begin position="116"/>
        <end position="139"/>
    </location>
</feature>
<comment type="subunit">
    <text evidence="9">Microtubule inner protein component of sperm flagellar doublet microtubules.</text>
</comment>
<feature type="compositionally biased region" description="Polar residues" evidence="10">
    <location>
        <begin position="259"/>
        <end position="268"/>
    </location>
</feature>
<sequence>MFKSELLLDRAAAAKQQRSRNREAERQERIFNDKHRTIGVRIDKEALDMQVKEKKKQEEVEKKEQKAHALHHSRVAYLLQNRQHKQKRSMEKDTVSYRQQYQQPWCRREYDLNDPERCKKTSPADAQMMPPGLVGEDPHCKDRVQRQRVQLRGWLIQQQNEQATERQRQRLEEQQYNQYRLDMDNHAVQLQSIEMERRKAAAVATKDYNLAMIQEKHRQESEHRNDESDTDSGDKPAQSMMGAPGLCPSSDRRPPPETPQQIRTAVNKNNEEERYDRVRIHSARTALLIERQQAKLNKQLQRQLDNSENTHTLGRIDESFFSKFNTSSR</sequence>
<keyword evidence="6" id="KW-0969">Cilium</keyword>
<feature type="compositionally biased region" description="Polar residues" evidence="10">
    <location>
        <begin position="300"/>
        <end position="312"/>
    </location>
</feature>
<feature type="region of interest" description="Disordered" evidence="10">
    <location>
        <begin position="216"/>
        <end position="270"/>
    </location>
</feature>
<evidence type="ECO:0000313" key="11">
    <source>
        <dbReference type="Ensembl" id="ENSSORP00005018669.1"/>
    </source>
</evidence>
<accession>A0A672ZPC6</accession>
<evidence type="ECO:0000256" key="10">
    <source>
        <dbReference type="SAM" id="MobiDB-lite"/>
    </source>
</evidence>
<gene>
    <name evidence="11" type="primary">ribc2</name>
</gene>
<proteinExistence type="inferred from homology"/>
<keyword evidence="7" id="KW-0206">Cytoskeleton</keyword>
<name>A0A672ZPC6_9TELE</name>
<evidence type="ECO:0000256" key="3">
    <source>
        <dbReference type="ARBA" id="ARBA00022490"/>
    </source>
</evidence>
<reference evidence="11" key="2">
    <citation type="submission" date="2025-08" db="UniProtKB">
        <authorList>
            <consortium name="Ensembl"/>
        </authorList>
    </citation>
    <scope>IDENTIFICATION</scope>
</reference>
<dbReference type="FunCoup" id="A0A672ZPC6">
    <property type="interactions" value="256"/>
</dbReference>
<comment type="similarity">
    <text evidence="2">Belongs to the RIB43A family.</text>
</comment>
<keyword evidence="3" id="KW-0963">Cytoplasm</keyword>
<evidence type="ECO:0000313" key="12">
    <source>
        <dbReference type="Proteomes" id="UP000472271"/>
    </source>
</evidence>
<feature type="compositionally biased region" description="Basic and acidic residues" evidence="10">
    <location>
        <begin position="216"/>
        <end position="227"/>
    </location>
</feature>
<comment type="subcellular location">
    <subcellularLocation>
        <location evidence="1">Cytoplasm</location>
        <location evidence="1">Cytoskeleton</location>
        <location evidence="1">Flagellum axoneme</location>
    </subcellularLocation>
</comment>
<keyword evidence="12" id="KW-1185">Reference proteome</keyword>
<evidence type="ECO:0000256" key="9">
    <source>
        <dbReference type="ARBA" id="ARBA00046435"/>
    </source>
</evidence>
<evidence type="ECO:0000256" key="7">
    <source>
        <dbReference type="ARBA" id="ARBA00023212"/>
    </source>
</evidence>
<reference evidence="11" key="1">
    <citation type="submission" date="2019-06" db="EMBL/GenBank/DDBJ databases">
        <authorList>
            <consortium name="Wellcome Sanger Institute Data Sharing"/>
        </authorList>
    </citation>
    <scope>NUCLEOTIDE SEQUENCE [LARGE SCALE GENOMIC DNA]</scope>
</reference>
<evidence type="ECO:0000256" key="8">
    <source>
        <dbReference type="ARBA" id="ARBA00023273"/>
    </source>
</evidence>
<feature type="region of interest" description="Disordered" evidence="10">
    <location>
        <begin position="300"/>
        <end position="329"/>
    </location>
</feature>
<evidence type="ECO:0000256" key="4">
    <source>
        <dbReference type="ARBA" id="ARBA00022846"/>
    </source>
</evidence>
<evidence type="ECO:0000256" key="1">
    <source>
        <dbReference type="ARBA" id="ARBA00004611"/>
    </source>
</evidence>
<dbReference type="InParanoid" id="A0A672ZPC6"/>
<evidence type="ECO:0000256" key="6">
    <source>
        <dbReference type="ARBA" id="ARBA00023069"/>
    </source>
</evidence>
<dbReference type="Pfam" id="PF05914">
    <property type="entry name" value="RIB43A"/>
    <property type="match status" value="1"/>
</dbReference>
<evidence type="ECO:0000256" key="2">
    <source>
        <dbReference type="ARBA" id="ARBA00006875"/>
    </source>
</evidence>
<dbReference type="PANTHER" id="PTHR14517:SF10">
    <property type="entry name" value="RIB43A-LIKE WITH COILED-COILS PROTEIN 2"/>
    <property type="match status" value="1"/>
</dbReference>
<evidence type="ECO:0000256" key="5">
    <source>
        <dbReference type="ARBA" id="ARBA00023054"/>
    </source>
</evidence>
<dbReference type="Proteomes" id="UP000472271">
    <property type="component" value="Chromosome 6"/>
</dbReference>
<reference evidence="11" key="3">
    <citation type="submission" date="2025-09" db="UniProtKB">
        <authorList>
            <consortium name="Ensembl"/>
        </authorList>
    </citation>
    <scope>IDENTIFICATION</scope>
</reference>